<dbReference type="GO" id="GO:0006284">
    <property type="term" value="P:base-excision repair"/>
    <property type="evidence" value="ECO:0007669"/>
    <property type="project" value="InterPro"/>
</dbReference>
<dbReference type="EC" id="3.2.2.-" evidence="5"/>
<dbReference type="PANTHER" id="PTHR10429">
    <property type="entry name" value="DNA-3-METHYLADENINE GLYCOSYLASE"/>
    <property type="match status" value="1"/>
</dbReference>
<accession>A0A8J8SFX4</accession>
<dbReference type="Gene3D" id="3.10.300.10">
    <property type="entry name" value="Methylpurine-DNA glycosylase (MPG)"/>
    <property type="match status" value="1"/>
</dbReference>
<dbReference type="InterPro" id="IPR036995">
    <property type="entry name" value="MPG_sf"/>
</dbReference>
<dbReference type="KEGG" id="vpy:HZI73_06815"/>
<gene>
    <name evidence="6" type="ORF">HZI73_06815</name>
</gene>
<reference evidence="6" key="1">
    <citation type="submission" date="2020-07" db="EMBL/GenBank/DDBJ databases">
        <title>Vallitalea pronyensis genome.</title>
        <authorList>
            <person name="Postec A."/>
        </authorList>
    </citation>
    <scope>NUCLEOTIDE SEQUENCE</scope>
    <source>
        <strain evidence="6">FatNI3</strain>
    </source>
</reference>
<evidence type="ECO:0000256" key="2">
    <source>
        <dbReference type="ARBA" id="ARBA00022763"/>
    </source>
</evidence>
<dbReference type="FunFam" id="3.10.300.10:FF:000001">
    <property type="entry name" value="Putative 3-methyladenine DNA glycosylase"/>
    <property type="match status" value="1"/>
</dbReference>
<dbReference type="InterPro" id="IPR011034">
    <property type="entry name" value="Formyl_transferase-like_C_sf"/>
</dbReference>
<dbReference type="Proteomes" id="UP000683246">
    <property type="component" value="Chromosome"/>
</dbReference>
<evidence type="ECO:0000256" key="3">
    <source>
        <dbReference type="ARBA" id="ARBA00022801"/>
    </source>
</evidence>
<keyword evidence="3 5" id="KW-0378">Hydrolase</keyword>
<dbReference type="GO" id="GO:0003677">
    <property type="term" value="F:DNA binding"/>
    <property type="evidence" value="ECO:0007669"/>
    <property type="project" value="InterPro"/>
</dbReference>
<dbReference type="HAMAP" id="MF_00527">
    <property type="entry name" value="3MGH"/>
    <property type="match status" value="1"/>
</dbReference>
<dbReference type="PANTHER" id="PTHR10429:SF0">
    <property type="entry name" value="DNA-3-METHYLADENINE GLYCOSYLASE"/>
    <property type="match status" value="1"/>
</dbReference>
<proteinExistence type="inferred from homology"/>
<evidence type="ECO:0000256" key="4">
    <source>
        <dbReference type="ARBA" id="ARBA00023204"/>
    </source>
</evidence>
<organism evidence="6 7">
    <name type="scientific">Vallitalea pronyensis</name>
    <dbReference type="NCBI Taxonomy" id="1348613"/>
    <lineage>
        <taxon>Bacteria</taxon>
        <taxon>Bacillati</taxon>
        <taxon>Bacillota</taxon>
        <taxon>Clostridia</taxon>
        <taxon>Lachnospirales</taxon>
        <taxon>Vallitaleaceae</taxon>
        <taxon>Vallitalea</taxon>
    </lineage>
</organism>
<name>A0A8J8SFX4_9FIRM</name>
<dbReference type="RefSeq" id="WP_212697506.1">
    <property type="nucleotide sequence ID" value="NZ_CP058649.1"/>
</dbReference>
<keyword evidence="2 5" id="KW-0227">DNA damage</keyword>
<dbReference type="EMBL" id="CP058649">
    <property type="protein sequence ID" value="QUI22031.1"/>
    <property type="molecule type" value="Genomic_DNA"/>
</dbReference>
<dbReference type="AlphaFoldDB" id="A0A8J8SFX4"/>
<dbReference type="SUPFAM" id="SSF50486">
    <property type="entry name" value="FMT C-terminal domain-like"/>
    <property type="match status" value="1"/>
</dbReference>
<dbReference type="GO" id="GO:0003905">
    <property type="term" value="F:alkylbase DNA N-glycosylase activity"/>
    <property type="evidence" value="ECO:0007669"/>
    <property type="project" value="InterPro"/>
</dbReference>
<evidence type="ECO:0000256" key="5">
    <source>
        <dbReference type="HAMAP-Rule" id="MF_00527"/>
    </source>
</evidence>
<keyword evidence="7" id="KW-1185">Reference proteome</keyword>
<dbReference type="Pfam" id="PF02245">
    <property type="entry name" value="Pur_DNA_glyco"/>
    <property type="match status" value="1"/>
</dbReference>
<comment type="similarity">
    <text evidence="1 5">Belongs to the DNA glycosylase MPG family.</text>
</comment>
<dbReference type="NCBIfam" id="TIGR00567">
    <property type="entry name" value="3mg"/>
    <property type="match status" value="1"/>
</dbReference>
<evidence type="ECO:0000313" key="6">
    <source>
        <dbReference type="EMBL" id="QUI22031.1"/>
    </source>
</evidence>
<protein>
    <recommendedName>
        <fullName evidence="5">Putative 3-methyladenine DNA glycosylase</fullName>
        <ecNumber evidence="5">3.2.2.-</ecNumber>
    </recommendedName>
</protein>
<evidence type="ECO:0000313" key="7">
    <source>
        <dbReference type="Proteomes" id="UP000683246"/>
    </source>
</evidence>
<dbReference type="CDD" id="cd00540">
    <property type="entry name" value="AAG"/>
    <property type="match status" value="1"/>
</dbReference>
<dbReference type="InterPro" id="IPR003180">
    <property type="entry name" value="MPG"/>
</dbReference>
<evidence type="ECO:0000256" key="1">
    <source>
        <dbReference type="ARBA" id="ARBA00009232"/>
    </source>
</evidence>
<sequence length="197" mass="22764">MKKLDRRFYQRDTLVVAQELLGKYMVYNHNGVDLVVKITDVEAYTGIHDKACHTYGGKRTPRTEVMWGEAGYAYIYLIYGMYACLNVVTEEAGNPCAVLIRGAVPVKNREQMCLNRYQKSYDTLTNYQKKNFSNGPGKLCLALGLTKEQNGMDFLSDQFYFYDSGEEKGYAIHKAKRINIDYAEEAADYLWRFYINK</sequence>
<keyword evidence="4 5" id="KW-0234">DNA repair</keyword>